<comment type="caution">
    <text evidence="3">The sequence shown here is derived from an EMBL/GenBank/DDBJ whole genome shotgun (WGS) entry which is preliminary data.</text>
</comment>
<evidence type="ECO:0000313" key="3">
    <source>
        <dbReference type="EMBL" id="KAF4684521.1"/>
    </source>
</evidence>
<dbReference type="InterPro" id="IPR036645">
    <property type="entry name" value="Elafin-like_sf"/>
</dbReference>
<reference evidence="3 4" key="1">
    <citation type="submission" date="2020-04" db="EMBL/GenBank/DDBJ databases">
        <title>Perkinsus olseni comparative genomics.</title>
        <authorList>
            <person name="Bogema D.R."/>
        </authorList>
    </citation>
    <scope>NUCLEOTIDE SEQUENCE [LARGE SCALE GENOMIC DNA]</scope>
    <source>
        <strain evidence="3">00978-12</strain>
    </source>
</reference>
<feature type="chain" id="PRO_5029852884" description="WAP domain-containing protein" evidence="1">
    <location>
        <begin position="17"/>
        <end position="119"/>
    </location>
</feature>
<dbReference type="InterPro" id="IPR008197">
    <property type="entry name" value="WAP_dom"/>
</dbReference>
<dbReference type="Gene3D" id="4.10.75.10">
    <property type="entry name" value="Elafin-like"/>
    <property type="match status" value="1"/>
</dbReference>
<dbReference type="Proteomes" id="UP000541610">
    <property type="component" value="Unassembled WGS sequence"/>
</dbReference>
<evidence type="ECO:0000259" key="2">
    <source>
        <dbReference type="Pfam" id="PF00095"/>
    </source>
</evidence>
<accession>A0A7J6NNA5</accession>
<feature type="domain" description="WAP" evidence="2">
    <location>
        <begin position="25"/>
        <end position="64"/>
    </location>
</feature>
<sequence length="119" mass="12403">MKIVLLLAIVINLIGGILDPKTDLVCPPVLPEFMGICVEMCSPGELCAEDVLCCPNACGHVCVPGVTAGEALAALLAQETTPEPSPQVEVEVEITSEATLVDASLMVKGAPLMGLLFYH</sequence>
<feature type="signal peptide" evidence="1">
    <location>
        <begin position="1"/>
        <end position="16"/>
    </location>
</feature>
<keyword evidence="1" id="KW-0732">Signal</keyword>
<dbReference type="OrthoDB" id="4473401at2759"/>
<dbReference type="Pfam" id="PF00095">
    <property type="entry name" value="WAP"/>
    <property type="match status" value="1"/>
</dbReference>
<dbReference type="EMBL" id="JABANP010000308">
    <property type="protein sequence ID" value="KAF4684521.1"/>
    <property type="molecule type" value="Genomic_DNA"/>
</dbReference>
<organism evidence="3 4">
    <name type="scientific">Perkinsus olseni</name>
    <name type="common">Perkinsus atlanticus</name>
    <dbReference type="NCBI Taxonomy" id="32597"/>
    <lineage>
        <taxon>Eukaryota</taxon>
        <taxon>Sar</taxon>
        <taxon>Alveolata</taxon>
        <taxon>Perkinsozoa</taxon>
        <taxon>Perkinsea</taxon>
        <taxon>Perkinsida</taxon>
        <taxon>Perkinsidae</taxon>
        <taxon>Perkinsus</taxon>
    </lineage>
</organism>
<dbReference type="AlphaFoldDB" id="A0A7J6NNA5"/>
<evidence type="ECO:0000313" key="4">
    <source>
        <dbReference type="Proteomes" id="UP000541610"/>
    </source>
</evidence>
<dbReference type="SUPFAM" id="SSF57256">
    <property type="entry name" value="Elafin-like"/>
    <property type="match status" value="1"/>
</dbReference>
<dbReference type="GO" id="GO:0005576">
    <property type="term" value="C:extracellular region"/>
    <property type="evidence" value="ECO:0007669"/>
    <property type="project" value="InterPro"/>
</dbReference>
<gene>
    <name evidence="3" type="ORF">FOZ60_007735</name>
</gene>
<evidence type="ECO:0000256" key="1">
    <source>
        <dbReference type="SAM" id="SignalP"/>
    </source>
</evidence>
<proteinExistence type="predicted"/>
<name>A0A7J6NNA5_PEROL</name>
<protein>
    <recommendedName>
        <fullName evidence="2">WAP domain-containing protein</fullName>
    </recommendedName>
</protein>
<dbReference type="GO" id="GO:0030414">
    <property type="term" value="F:peptidase inhibitor activity"/>
    <property type="evidence" value="ECO:0007669"/>
    <property type="project" value="InterPro"/>
</dbReference>